<comment type="caution">
    <text evidence="1">The sequence shown here is derived from an EMBL/GenBank/DDBJ whole genome shotgun (WGS) entry which is preliminary data.</text>
</comment>
<sequence>MASLYLVAHTPLAAGPKGFPKEGGRPYLPGALLTEAAEEALFFYALGKHPDFAEMVRAFLLAGNFSQVGNVKDFLLARLRERYLELQELTFPEKIFLPEIQSRFIQTIEVASGRIVAKREHQVFVGVVPLEAEIPTV</sequence>
<dbReference type="EMBL" id="DROK01000116">
    <property type="protein sequence ID" value="HHI96978.1"/>
    <property type="molecule type" value="Genomic_DNA"/>
</dbReference>
<organism evidence="1">
    <name type="scientific">Thermodesulfatator atlanticus</name>
    <dbReference type="NCBI Taxonomy" id="501497"/>
    <lineage>
        <taxon>Bacteria</taxon>
        <taxon>Pseudomonadati</taxon>
        <taxon>Thermodesulfobacteriota</taxon>
        <taxon>Thermodesulfobacteria</taxon>
        <taxon>Thermodesulfobacteriales</taxon>
        <taxon>Thermodesulfatatoraceae</taxon>
        <taxon>Thermodesulfatator</taxon>
    </lineage>
</organism>
<protein>
    <submittedName>
        <fullName evidence="1">Uncharacterized protein</fullName>
    </submittedName>
</protein>
<dbReference type="AlphaFoldDB" id="A0A7V5NZA7"/>
<name>A0A7V5NZA7_9BACT</name>
<gene>
    <name evidence="1" type="ORF">ENJ96_03925</name>
</gene>
<proteinExistence type="predicted"/>
<reference evidence="1" key="1">
    <citation type="journal article" date="2020" name="mSystems">
        <title>Genome- and Community-Level Interaction Insights into Carbon Utilization and Element Cycling Functions of Hydrothermarchaeota in Hydrothermal Sediment.</title>
        <authorList>
            <person name="Zhou Z."/>
            <person name="Liu Y."/>
            <person name="Xu W."/>
            <person name="Pan J."/>
            <person name="Luo Z.H."/>
            <person name="Li M."/>
        </authorList>
    </citation>
    <scope>NUCLEOTIDE SEQUENCE [LARGE SCALE GENOMIC DNA]</scope>
    <source>
        <strain evidence="1">HyVt-533</strain>
    </source>
</reference>
<accession>A0A7V5NZA7</accession>
<dbReference type="Proteomes" id="UP000886101">
    <property type="component" value="Unassembled WGS sequence"/>
</dbReference>
<feature type="non-terminal residue" evidence="1">
    <location>
        <position position="137"/>
    </location>
</feature>
<evidence type="ECO:0000313" key="1">
    <source>
        <dbReference type="EMBL" id="HHI96978.1"/>
    </source>
</evidence>